<dbReference type="InterPro" id="IPR019546">
    <property type="entry name" value="TAT_signal_bac_arc"/>
</dbReference>
<keyword evidence="3" id="KW-0813">Transport</keyword>
<dbReference type="InterPro" id="IPR050490">
    <property type="entry name" value="Bact_solute-bd_prot1"/>
</dbReference>
<evidence type="ECO:0000313" key="5">
    <source>
        <dbReference type="EMBL" id="BDZ49564.1"/>
    </source>
</evidence>
<evidence type="ECO:0000256" key="2">
    <source>
        <dbReference type="ARBA" id="ARBA00008520"/>
    </source>
</evidence>
<dbReference type="Pfam" id="PF01547">
    <property type="entry name" value="SBP_bac_1"/>
    <property type="match status" value="1"/>
</dbReference>
<dbReference type="InterPro" id="IPR006059">
    <property type="entry name" value="SBP"/>
</dbReference>
<dbReference type="PANTHER" id="PTHR43649:SF31">
    <property type="entry name" value="SN-GLYCEROL-3-PHOSPHATE-BINDING PERIPLASMIC PROTEIN UGPB"/>
    <property type="match status" value="1"/>
</dbReference>
<evidence type="ECO:0000256" key="1">
    <source>
        <dbReference type="ARBA" id="ARBA00004196"/>
    </source>
</evidence>
<dbReference type="InterPro" id="IPR006311">
    <property type="entry name" value="TAT_signal"/>
</dbReference>
<keyword evidence="4" id="KW-0732">Signal</keyword>
<protein>
    <submittedName>
        <fullName evidence="5">Sugar ABC transporter substrate-binding lipoprotein UspC</fullName>
    </submittedName>
</protein>
<keyword evidence="5" id="KW-0449">Lipoprotein</keyword>
<comment type="similarity">
    <text evidence="2">Belongs to the bacterial solute-binding protein 1 family.</text>
</comment>
<dbReference type="PROSITE" id="PS51318">
    <property type="entry name" value="TAT"/>
    <property type="match status" value="1"/>
</dbReference>
<dbReference type="Gene3D" id="3.40.190.10">
    <property type="entry name" value="Periplasmic binding protein-like II"/>
    <property type="match status" value="1"/>
</dbReference>
<dbReference type="RefSeq" id="WP_286346327.1">
    <property type="nucleotide sequence ID" value="NZ_AP027732.1"/>
</dbReference>
<evidence type="ECO:0000256" key="4">
    <source>
        <dbReference type="ARBA" id="ARBA00022729"/>
    </source>
</evidence>
<reference evidence="6" key="1">
    <citation type="journal article" date="2019" name="Int. J. Syst. Evol. Microbiol.">
        <title>The Global Catalogue of Microorganisms (GCM) 10K type strain sequencing project: providing services to taxonomists for standard genome sequencing and annotation.</title>
        <authorList>
            <consortium name="The Broad Institute Genomics Platform"/>
            <consortium name="The Broad Institute Genome Sequencing Center for Infectious Disease"/>
            <person name="Wu L."/>
            <person name="Ma J."/>
        </authorList>
    </citation>
    <scope>NUCLEOTIDE SEQUENCE [LARGE SCALE GENOMIC DNA]</scope>
    <source>
        <strain evidence="6">NBRC 108728</strain>
    </source>
</reference>
<dbReference type="NCBIfam" id="TIGR01409">
    <property type="entry name" value="TAT_signal_seq"/>
    <property type="match status" value="1"/>
</dbReference>
<comment type="subcellular location">
    <subcellularLocation>
        <location evidence="1">Cell envelope</location>
    </subcellularLocation>
</comment>
<dbReference type="EMBL" id="AP027732">
    <property type="protein sequence ID" value="BDZ49564.1"/>
    <property type="molecule type" value="Genomic_DNA"/>
</dbReference>
<evidence type="ECO:0000256" key="3">
    <source>
        <dbReference type="ARBA" id="ARBA00022448"/>
    </source>
</evidence>
<sequence length="460" mass="49889">MSPQKSTGVSRRQFLGLTGAAAGTLALAGCSASSWGFRGAGSKTAEITYALWDANQQVGYQKSIDEFQRANPDVHVTIEQIPYGNYQQKITAQYISGDAPDVFWVNTPWLGDWAKGGLLTDIAPRAKKANIDFGQYIPTLVDLHRDGSKLWGLPKDWDTIAIYYNKQHLAKAGFRTPPTDLAWNPEDGGSWLHFLKQVTLDHKGRNALDPAFDPGNVDVYATAMTNEFQAIFGSYLAMNGGAMLPHAYATKSVFDSKANRKTMTFLTEMLHAAHVLVPNGETGPNGNSNNSQTIFASGRMAMWQAGDWNTGSLAGLSDFHVGVIPLPIGPKGRISVINGLTDGIASNTRNPEAAWRLVQWLGSEKSQRIMGSGGYIWPAIEKLDPLFQSYWKKKGVDVTPFLTEAQGKVVNFPVGTGMNEALSNVETALGPTFLGQKSATSGLASATEILDYRISYATTT</sequence>
<name>A0ABN6XX59_9MICO</name>
<organism evidence="5 6">
    <name type="scientific">Frondihabitans sucicola</name>
    <dbReference type="NCBI Taxonomy" id="1268041"/>
    <lineage>
        <taxon>Bacteria</taxon>
        <taxon>Bacillati</taxon>
        <taxon>Actinomycetota</taxon>
        <taxon>Actinomycetes</taxon>
        <taxon>Micrococcales</taxon>
        <taxon>Microbacteriaceae</taxon>
        <taxon>Frondihabitans</taxon>
    </lineage>
</organism>
<dbReference type="SUPFAM" id="SSF53850">
    <property type="entry name" value="Periplasmic binding protein-like II"/>
    <property type="match status" value="1"/>
</dbReference>
<gene>
    <name evidence="5" type="primary">uspC</name>
    <name evidence="5" type="ORF">GCM10025867_18050</name>
</gene>
<dbReference type="CDD" id="cd13585">
    <property type="entry name" value="PBP2_TMBP_like"/>
    <property type="match status" value="1"/>
</dbReference>
<accession>A0ABN6XX59</accession>
<keyword evidence="6" id="KW-1185">Reference proteome</keyword>
<dbReference type="Proteomes" id="UP001321486">
    <property type="component" value="Chromosome"/>
</dbReference>
<proteinExistence type="inferred from homology"/>
<dbReference type="PROSITE" id="PS51257">
    <property type="entry name" value="PROKAR_LIPOPROTEIN"/>
    <property type="match status" value="1"/>
</dbReference>
<evidence type="ECO:0000313" key="6">
    <source>
        <dbReference type="Proteomes" id="UP001321486"/>
    </source>
</evidence>
<dbReference type="PANTHER" id="PTHR43649">
    <property type="entry name" value="ARABINOSE-BINDING PROTEIN-RELATED"/>
    <property type="match status" value="1"/>
</dbReference>